<feature type="transmembrane region" description="Helical" evidence="1">
    <location>
        <begin position="155"/>
        <end position="176"/>
    </location>
</feature>
<sequence length="219" mass="25090">MSVFRLFILSLLTCFTVSTLSAQSDKEQLANTQLIGRDTSVVIKDSTQKKNVAKKHIPRIATNRSWLIPGWGQAYNKQYWKIPVVYGILAIPSVAFVYNNNMYKKTKFAYEALFKAQLPQPDSTDYRLIDPQLRGLSISSVQSYRNAFRRDRDYSILWFVLAWGLQVADATVFAHLKEFDVSDDLTMQISPTFNPQTRTPGFGLVMSLKNPDKKPRQVR</sequence>
<protein>
    <recommendedName>
        <fullName evidence="3">DUF5683 domain-containing protein</fullName>
    </recommendedName>
</protein>
<keyword evidence="2" id="KW-0732">Signal</keyword>
<feature type="domain" description="DUF5683" evidence="3">
    <location>
        <begin position="55"/>
        <end position="208"/>
    </location>
</feature>
<gene>
    <name evidence="4" type="ORF">KACHI17_10830</name>
</gene>
<dbReference type="InterPro" id="IPR043738">
    <property type="entry name" value="DUF5683"/>
</dbReference>
<dbReference type="EMBL" id="AP029612">
    <property type="protein sequence ID" value="BFG70202.1"/>
    <property type="molecule type" value="Genomic_DNA"/>
</dbReference>
<evidence type="ECO:0000256" key="2">
    <source>
        <dbReference type="SAM" id="SignalP"/>
    </source>
</evidence>
<dbReference type="Pfam" id="PF18935">
    <property type="entry name" value="DUF5683"/>
    <property type="match status" value="1"/>
</dbReference>
<dbReference type="AlphaFoldDB" id="A0AAT9GHP8"/>
<name>A0AAT9GHP8_9BACT</name>
<accession>A0AAT9GHP8</accession>
<evidence type="ECO:0000259" key="3">
    <source>
        <dbReference type="Pfam" id="PF18935"/>
    </source>
</evidence>
<keyword evidence="1" id="KW-0812">Transmembrane</keyword>
<feature type="transmembrane region" description="Helical" evidence="1">
    <location>
        <begin position="79"/>
        <end position="98"/>
    </location>
</feature>
<proteinExistence type="predicted"/>
<feature type="signal peptide" evidence="2">
    <location>
        <begin position="1"/>
        <end position="22"/>
    </location>
</feature>
<evidence type="ECO:0000256" key="1">
    <source>
        <dbReference type="SAM" id="Phobius"/>
    </source>
</evidence>
<feature type="chain" id="PRO_5043747975" description="DUF5683 domain-containing protein" evidence="2">
    <location>
        <begin position="23"/>
        <end position="219"/>
    </location>
</feature>
<organism evidence="4">
    <name type="scientific">Sediminibacterium sp. KACHI17</name>
    <dbReference type="NCBI Taxonomy" id="1751071"/>
    <lineage>
        <taxon>Bacteria</taxon>
        <taxon>Pseudomonadati</taxon>
        <taxon>Bacteroidota</taxon>
        <taxon>Chitinophagia</taxon>
        <taxon>Chitinophagales</taxon>
        <taxon>Chitinophagaceae</taxon>
        <taxon>Sediminibacterium</taxon>
    </lineage>
</organism>
<dbReference type="RefSeq" id="WP_353550489.1">
    <property type="nucleotide sequence ID" value="NZ_AP029612.1"/>
</dbReference>
<reference evidence="4" key="1">
    <citation type="submission" date="2024-02" db="EMBL/GenBank/DDBJ databases">
        <title>Sediminibacterium planktonica sp. nov. and Sediminibacterium longus sp. nov., isolated from surface lake and river water.</title>
        <authorList>
            <person name="Watanabe K."/>
            <person name="Takemine S."/>
            <person name="Ishii Y."/>
            <person name="Ogata Y."/>
            <person name="Shindo C."/>
            <person name="Suda W."/>
        </authorList>
    </citation>
    <scope>NUCLEOTIDE SEQUENCE</scope>
    <source>
        <strain evidence="4">KACHI17</strain>
    </source>
</reference>
<evidence type="ECO:0000313" key="4">
    <source>
        <dbReference type="EMBL" id="BFG70202.1"/>
    </source>
</evidence>
<keyword evidence="1" id="KW-0472">Membrane</keyword>
<keyword evidence="1" id="KW-1133">Transmembrane helix</keyword>